<evidence type="ECO:0000313" key="2">
    <source>
        <dbReference type="Proteomes" id="UP001187682"/>
    </source>
</evidence>
<evidence type="ECO:0000313" key="1">
    <source>
        <dbReference type="EMBL" id="SPO06959.1"/>
    </source>
</evidence>
<protein>
    <submittedName>
        <fullName evidence="1">Uncharacterized protein</fullName>
    </submittedName>
</protein>
<sequence>MEETKRPARHGDFLSQSC</sequence>
<dbReference type="AlphaFoldDB" id="A0AAE8SZI4"/>
<dbReference type="Proteomes" id="UP001187682">
    <property type="component" value="Unassembled WGS sequence"/>
</dbReference>
<comment type="caution">
    <text evidence="1">The sequence shown here is derived from an EMBL/GenBank/DDBJ whole genome shotgun (WGS) entry which is preliminary data.</text>
</comment>
<dbReference type="EMBL" id="ONZQ02000017">
    <property type="protein sequence ID" value="SPO06959.1"/>
    <property type="molecule type" value="Genomic_DNA"/>
</dbReference>
<keyword evidence="2" id="KW-1185">Reference proteome</keyword>
<proteinExistence type="predicted"/>
<name>A0AAE8SZI4_9PEZI</name>
<gene>
    <name evidence="1" type="ORF">DNG_09653</name>
</gene>
<organism evidence="1 2">
    <name type="scientific">Cephalotrichum gorgonifer</name>
    <dbReference type="NCBI Taxonomy" id="2041049"/>
    <lineage>
        <taxon>Eukaryota</taxon>
        <taxon>Fungi</taxon>
        <taxon>Dikarya</taxon>
        <taxon>Ascomycota</taxon>
        <taxon>Pezizomycotina</taxon>
        <taxon>Sordariomycetes</taxon>
        <taxon>Hypocreomycetidae</taxon>
        <taxon>Microascales</taxon>
        <taxon>Microascaceae</taxon>
        <taxon>Cephalotrichum</taxon>
    </lineage>
</organism>
<accession>A0AAE8SZI4</accession>
<reference evidence="1" key="1">
    <citation type="submission" date="2018-03" db="EMBL/GenBank/DDBJ databases">
        <authorList>
            <person name="Guldener U."/>
        </authorList>
    </citation>
    <scope>NUCLEOTIDE SEQUENCE</scope>
</reference>